<accession>A0A8K0P165</accession>
<organism evidence="1 2">
    <name type="scientific">Ladona fulva</name>
    <name type="common">Scarce chaser dragonfly</name>
    <name type="synonym">Libellula fulva</name>
    <dbReference type="NCBI Taxonomy" id="123851"/>
    <lineage>
        <taxon>Eukaryota</taxon>
        <taxon>Metazoa</taxon>
        <taxon>Ecdysozoa</taxon>
        <taxon>Arthropoda</taxon>
        <taxon>Hexapoda</taxon>
        <taxon>Insecta</taxon>
        <taxon>Pterygota</taxon>
        <taxon>Palaeoptera</taxon>
        <taxon>Odonata</taxon>
        <taxon>Epiprocta</taxon>
        <taxon>Anisoptera</taxon>
        <taxon>Libelluloidea</taxon>
        <taxon>Libellulidae</taxon>
        <taxon>Ladona</taxon>
    </lineage>
</organism>
<evidence type="ECO:0000313" key="2">
    <source>
        <dbReference type="Proteomes" id="UP000792457"/>
    </source>
</evidence>
<gene>
    <name evidence="1" type="ORF">J437_LFUL008734</name>
</gene>
<dbReference type="AlphaFoldDB" id="A0A8K0P165"/>
<dbReference type="Proteomes" id="UP000792457">
    <property type="component" value="Unassembled WGS sequence"/>
</dbReference>
<name>A0A8K0P165_LADFU</name>
<reference evidence="1" key="1">
    <citation type="submission" date="2013-04" db="EMBL/GenBank/DDBJ databases">
        <authorList>
            <person name="Qu J."/>
            <person name="Murali S.C."/>
            <person name="Bandaranaike D."/>
            <person name="Bellair M."/>
            <person name="Blankenburg K."/>
            <person name="Chao H."/>
            <person name="Dinh H."/>
            <person name="Doddapaneni H."/>
            <person name="Downs B."/>
            <person name="Dugan-Rocha S."/>
            <person name="Elkadiri S."/>
            <person name="Gnanaolivu R.D."/>
            <person name="Hernandez B."/>
            <person name="Javaid M."/>
            <person name="Jayaseelan J.C."/>
            <person name="Lee S."/>
            <person name="Li M."/>
            <person name="Ming W."/>
            <person name="Munidasa M."/>
            <person name="Muniz J."/>
            <person name="Nguyen L."/>
            <person name="Ongeri F."/>
            <person name="Osuji N."/>
            <person name="Pu L.-L."/>
            <person name="Puazo M."/>
            <person name="Qu C."/>
            <person name="Quiroz J."/>
            <person name="Raj R."/>
            <person name="Weissenberger G."/>
            <person name="Xin Y."/>
            <person name="Zou X."/>
            <person name="Han Y."/>
            <person name="Richards S."/>
            <person name="Worley K."/>
            <person name="Muzny D."/>
            <person name="Gibbs R."/>
        </authorList>
    </citation>
    <scope>NUCLEOTIDE SEQUENCE</scope>
    <source>
        <strain evidence="1">Sampled in the wild</strain>
    </source>
</reference>
<keyword evidence="2" id="KW-1185">Reference proteome</keyword>
<comment type="caution">
    <text evidence="1">The sequence shown here is derived from an EMBL/GenBank/DDBJ whole genome shotgun (WGS) entry which is preliminary data.</text>
</comment>
<evidence type="ECO:0000313" key="1">
    <source>
        <dbReference type="EMBL" id="KAG8228813.1"/>
    </source>
</evidence>
<sequence>MTSLTLYAKRVIDDISGLAVKSGLKLLHCESCKNVLVDKSGCPFIPFKNKGGLTIPSAEVIMICKLTEKCYRECVTSNLNVLIKKNIPATIVRRALELKLFEMLKYHVLDLDPLDTHINGLYERANEIREV</sequence>
<protein>
    <submittedName>
        <fullName evidence="1">Uncharacterized protein</fullName>
    </submittedName>
</protein>
<dbReference type="EMBL" id="KZ308391">
    <property type="protein sequence ID" value="KAG8228813.1"/>
    <property type="molecule type" value="Genomic_DNA"/>
</dbReference>
<proteinExistence type="predicted"/>
<reference evidence="1" key="2">
    <citation type="submission" date="2017-10" db="EMBL/GenBank/DDBJ databases">
        <title>Ladona fulva Genome sequencing and assembly.</title>
        <authorList>
            <person name="Murali S."/>
            <person name="Richards S."/>
            <person name="Bandaranaike D."/>
            <person name="Bellair M."/>
            <person name="Blankenburg K."/>
            <person name="Chao H."/>
            <person name="Dinh H."/>
            <person name="Doddapaneni H."/>
            <person name="Dugan-Rocha S."/>
            <person name="Elkadiri S."/>
            <person name="Gnanaolivu R."/>
            <person name="Hernandez B."/>
            <person name="Skinner E."/>
            <person name="Javaid M."/>
            <person name="Lee S."/>
            <person name="Li M."/>
            <person name="Ming W."/>
            <person name="Munidasa M."/>
            <person name="Muniz J."/>
            <person name="Nguyen L."/>
            <person name="Hughes D."/>
            <person name="Osuji N."/>
            <person name="Pu L.-L."/>
            <person name="Puazo M."/>
            <person name="Qu C."/>
            <person name="Quiroz J."/>
            <person name="Raj R."/>
            <person name="Weissenberger G."/>
            <person name="Xin Y."/>
            <person name="Zou X."/>
            <person name="Han Y."/>
            <person name="Worley K."/>
            <person name="Muzny D."/>
            <person name="Gibbs R."/>
        </authorList>
    </citation>
    <scope>NUCLEOTIDE SEQUENCE</scope>
    <source>
        <strain evidence="1">Sampled in the wild</strain>
    </source>
</reference>